<proteinExistence type="predicted"/>
<dbReference type="EMBL" id="VSRR010004716">
    <property type="protein sequence ID" value="MPC40501.1"/>
    <property type="molecule type" value="Genomic_DNA"/>
</dbReference>
<dbReference type="InterPro" id="IPR002156">
    <property type="entry name" value="RNaseH_domain"/>
</dbReference>
<evidence type="ECO:0000313" key="3">
    <source>
        <dbReference type="Proteomes" id="UP000324222"/>
    </source>
</evidence>
<dbReference type="OrthoDB" id="6379915at2759"/>
<evidence type="ECO:0000259" key="1">
    <source>
        <dbReference type="PROSITE" id="PS50879"/>
    </source>
</evidence>
<evidence type="ECO:0000313" key="2">
    <source>
        <dbReference type="EMBL" id="MPC40501.1"/>
    </source>
</evidence>
<feature type="domain" description="RNase H type-1" evidence="1">
    <location>
        <begin position="1"/>
        <end position="28"/>
    </location>
</feature>
<name>A0A5B7F0G9_PORTR</name>
<dbReference type="PROSITE" id="PS50879">
    <property type="entry name" value="RNASE_H_1"/>
    <property type="match status" value="1"/>
</dbReference>
<dbReference type="GO" id="GO:0004523">
    <property type="term" value="F:RNA-DNA hybrid ribonuclease activity"/>
    <property type="evidence" value="ECO:0007669"/>
    <property type="project" value="InterPro"/>
</dbReference>
<organism evidence="2 3">
    <name type="scientific">Portunus trituberculatus</name>
    <name type="common">Swimming crab</name>
    <name type="synonym">Neptunus trituberculatus</name>
    <dbReference type="NCBI Taxonomy" id="210409"/>
    <lineage>
        <taxon>Eukaryota</taxon>
        <taxon>Metazoa</taxon>
        <taxon>Ecdysozoa</taxon>
        <taxon>Arthropoda</taxon>
        <taxon>Crustacea</taxon>
        <taxon>Multicrustacea</taxon>
        <taxon>Malacostraca</taxon>
        <taxon>Eumalacostraca</taxon>
        <taxon>Eucarida</taxon>
        <taxon>Decapoda</taxon>
        <taxon>Pleocyemata</taxon>
        <taxon>Brachyura</taxon>
        <taxon>Eubrachyura</taxon>
        <taxon>Portunoidea</taxon>
        <taxon>Portunidae</taxon>
        <taxon>Portuninae</taxon>
        <taxon>Portunus</taxon>
    </lineage>
</organism>
<comment type="caution">
    <text evidence="2">The sequence shown here is derived from an EMBL/GenBank/DDBJ whole genome shotgun (WGS) entry which is preliminary data.</text>
</comment>
<dbReference type="AlphaFoldDB" id="A0A5B7F0G9"/>
<dbReference type="GO" id="GO:0003676">
    <property type="term" value="F:nucleic acid binding"/>
    <property type="evidence" value="ECO:0007669"/>
    <property type="project" value="InterPro"/>
</dbReference>
<keyword evidence="3" id="KW-1185">Reference proteome</keyword>
<sequence>MVHFTWIPSHVGIPLNEKVDWLGQCALQDDTVDPGSECTLGYVKGSIKDFVQSSISDQLGLCCHRGSGTSLYYACHSQSCAYTYGRHTASHNRVAVRLKLGYKYFWEVLLLVYTVCYVLHQEDTLCVIMSRNVLSLTVGHLCYKVRVTPPTIPQPKPRVHMLPTHARRVPSGPQGE</sequence>
<accession>A0A5B7F0G9</accession>
<protein>
    <recommendedName>
        <fullName evidence="1">RNase H type-1 domain-containing protein</fullName>
    </recommendedName>
</protein>
<reference evidence="2 3" key="1">
    <citation type="submission" date="2019-05" db="EMBL/GenBank/DDBJ databases">
        <title>Another draft genome of Portunus trituberculatus and its Hox gene families provides insights of decapod evolution.</title>
        <authorList>
            <person name="Jeong J.-H."/>
            <person name="Song I."/>
            <person name="Kim S."/>
            <person name="Choi T."/>
            <person name="Kim D."/>
            <person name="Ryu S."/>
            <person name="Kim W."/>
        </authorList>
    </citation>
    <scope>NUCLEOTIDE SEQUENCE [LARGE SCALE GENOMIC DNA]</scope>
    <source>
        <tissue evidence="2">Muscle</tissue>
    </source>
</reference>
<dbReference type="Proteomes" id="UP000324222">
    <property type="component" value="Unassembled WGS sequence"/>
</dbReference>
<gene>
    <name evidence="2" type="ORF">E2C01_034061</name>
</gene>